<feature type="coiled-coil region" evidence="2">
    <location>
        <begin position="250"/>
        <end position="277"/>
    </location>
</feature>
<sequence length="278" mass="32103">MGNYNEKMTHTLEIDNFSHRNTPFTSPLFSSGSGNWFVTVYPKGTLTSKNMSMYLYVPDPLLRPRSWARDTWFRFVVVNQSSVLKSKSFEAFRIFDKGRSGCGFTTDLCLSKLQEKKFLVNDKLKIEVHISVSYNRGAKDPYELPEKKNEMVNVNGFQVLDSQVKSANWIFTTYPETALHIHPRDPQVKTAYMNILLTMYEKLYNSPLHEFTDEDLANVFKGLLDLRQAGFKMGWLRKRLEKVFAAREKLSGLEAQARELGKQLKDLKLQISTLRSSC</sequence>
<proteinExistence type="predicted"/>
<evidence type="ECO:0000256" key="2">
    <source>
        <dbReference type="SAM" id="Coils"/>
    </source>
</evidence>
<evidence type="ECO:0000313" key="5">
    <source>
        <dbReference type="Proteomes" id="UP000836841"/>
    </source>
</evidence>
<feature type="domain" description="MATH" evidence="3">
    <location>
        <begin position="7"/>
        <end position="130"/>
    </location>
</feature>
<dbReference type="Gene3D" id="2.60.210.10">
    <property type="entry name" value="Apoptosis, Tumor Necrosis Factor Receptor Associated Protein 2, Chain A"/>
    <property type="match status" value="1"/>
</dbReference>
<evidence type="ECO:0000256" key="1">
    <source>
        <dbReference type="ARBA" id="ARBA00023054"/>
    </source>
</evidence>
<name>A0AAU9S278_THLAR</name>
<evidence type="ECO:0000313" key="4">
    <source>
        <dbReference type="EMBL" id="CAH2058365.1"/>
    </source>
</evidence>
<organism evidence="4 5">
    <name type="scientific">Thlaspi arvense</name>
    <name type="common">Field penny-cress</name>
    <dbReference type="NCBI Taxonomy" id="13288"/>
    <lineage>
        <taxon>Eukaryota</taxon>
        <taxon>Viridiplantae</taxon>
        <taxon>Streptophyta</taxon>
        <taxon>Embryophyta</taxon>
        <taxon>Tracheophyta</taxon>
        <taxon>Spermatophyta</taxon>
        <taxon>Magnoliopsida</taxon>
        <taxon>eudicotyledons</taxon>
        <taxon>Gunneridae</taxon>
        <taxon>Pentapetalae</taxon>
        <taxon>rosids</taxon>
        <taxon>malvids</taxon>
        <taxon>Brassicales</taxon>
        <taxon>Brassicaceae</taxon>
        <taxon>Thlaspideae</taxon>
        <taxon>Thlaspi</taxon>
    </lineage>
</organism>
<dbReference type="InterPro" id="IPR002083">
    <property type="entry name" value="MATH/TRAF_dom"/>
</dbReference>
<dbReference type="PROSITE" id="PS50144">
    <property type="entry name" value="MATH"/>
    <property type="match status" value="1"/>
</dbReference>
<dbReference type="PANTHER" id="PTHR46236">
    <property type="entry name" value="TRAF-LIKE SUPERFAMILY PROTEIN"/>
    <property type="match status" value="1"/>
</dbReference>
<protein>
    <recommendedName>
        <fullName evidence="3">MATH domain-containing protein</fullName>
    </recommendedName>
</protein>
<evidence type="ECO:0000259" key="3">
    <source>
        <dbReference type="PROSITE" id="PS50144"/>
    </source>
</evidence>
<dbReference type="SUPFAM" id="SSF49599">
    <property type="entry name" value="TRAF domain-like"/>
    <property type="match status" value="1"/>
</dbReference>
<reference evidence="4 5" key="1">
    <citation type="submission" date="2022-03" db="EMBL/GenBank/DDBJ databases">
        <authorList>
            <person name="Nunn A."/>
            <person name="Chopra R."/>
            <person name="Nunn A."/>
            <person name="Contreras Garrido A."/>
        </authorList>
    </citation>
    <scope>NUCLEOTIDE SEQUENCE [LARGE SCALE GENOMIC DNA]</scope>
</reference>
<dbReference type="CDD" id="cd00121">
    <property type="entry name" value="MATH"/>
    <property type="match status" value="1"/>
</dbReference>
<dbReference type="InterPro" id="IPR050804">
    <property type="entry name" value="MCC"/>
</dbReference>
<accession>A0AAU9S278</accession>
<keyword evidence="1 2" id="KW-0175">Coiled coil</keyword>
<dbReference type="EMBL" id="OU466860">
    <property type="protein sequence ID" value="CAH2058365.1"/>
    <property type="molecule type" value="Genomic_DNA"/>
</dbReference>
<dbReference type="Pfam" id="PF22486">
    <property type="entry name" value="MATH_2"/>
    <property type="match status" value="1"/>
</dbReference>
<dbReference type="InterPro" id="IPR008974">
    <property type="entry name" value="TRAF-like"/>
</dbReference>
<dbReference type="Proteomes" id="UP000836841">
    <property type="component" value="Chromosome 4"/>
</dbReference>
<dbReference type="PANTHER" id="PTHR46236:SF18">
    <property type="entry name" value="MATH DOMAIN-CONTAINING PROTEIN"/>
    <property type="match status" value="1"/>
</dbReference>
<dbReference type="AlphaFoldDB" id="A0AAU9S278"/>
<keyword evidence="5" id="KW-1185">Reference proteome</keyword>
<gene>
    <name evidence="4" type="ORF">TAV2_LOCUS12526</name>
</gene>